<dbReference type="Pfam" id="PF00465">
    <property type="entry name" value="Fe-ADH"/>
    <property type="match status" value="1"/>
</dbReference>
<dbReference type="PROSITE" id="PS00913">
    <property type="entry name" value="ADH_IRON_1"/>
    <property type="match status" value="1"/>
</dbReference>
<evidence type="ECO:0000256" key="4">
    <source>
        <dbReference type="PIRSR" id="PIRSR000112-1"/>
    </source>
</evidence>
<feature type="binding site" evidence="5">
    <location>
        <position position="126"/>
    </location>
    <ligand>
        <name>NAD(+)</name>
        <dbReference type="ChEBI" id="CHEBI:57540"/>
    </ligand>
</feature>
<dbReference type="PANTHER" id="PTHR43616:SF3">
    <property type="entry name" value="HYDROXYCARBOXYLATE DEHYDROGENASE A"/>
    <property type="match status" value="1"/>
</dbReference>
<comment type="similarity">
    <text evidence="1">Belongs to the iron-containing alcohol dehydrogenase family.</text>
</comment>
<dbReference type="InterPro" id="IPR001670">
    <property type="entry name" value="ADH_Fe/GldA"/>
</dbReference>
<dbReference type="InterPro" id="IPR016205">
    <property type="entry name" value="Glycerol_DH"/>
</dbReference>
<dbReference type="GO" id="GO:0016614">
    <property type="term" value="F:oxidoreductase activity, acting on CH-OH group of donors"/>
    <property type="evidence" value="ECO:0007669"/>
    <property type="project" value="InterPro"/>
</dbReference>
<evidence type="ECO:0000313" key="8">
    <source>
        <dbReference type="Proteomes" id="UP000001551"/>
    </source>
</evidence>
<sequence>MVQLKMPAYYINEKNALDKAGEIIAPAGEKALIIGGATAWNVSRHRLLTSLEEAGVTYHLEVYAGYCTAEAVKRFSDMAVSEDYEVVVGVGGGRALDTAKAVADGARLPVVCIPTVAGTCAAWSALSILYDEKGRQTDNLELQSSPYAVIVDLDILARAPLRYLAAGIGDTLAKWYEYEPILQIDPQNFALKFRLDSSRYALEILENKSIPVIHELAGGKCSPDFSDVIDSILFLAGLNGSIQDTGYCPATAHAIHNGLTQLKDTHGSLHGEKVVFSLIALFLLENKPESEIRTFICQMNELHLPVTLRQLGVESDVSAKIRFAAGTIDIEKWGFSRLNFTVTASLIAEALLKADELGRESLKTAEAS</sequence>
<feature type="binding site" evidence="4">
    <location>
        <position position="253"/>
    </location>
    <ligand>
        <name>glycerol</name>
        <dbReference type="ChEBI" id="CHEBI:17754"/>
    </ligand>
</feature>
<dbReference type="RefSeq" id="WP_013485605.1">
    <property type="nucleotide sequence ID" value="NC_014828.1"/>
</dbReference>
<keyword evidence="3" id="KW-0560">Oxidoreductase</keyword>
<dbReference type="PIRSF" id="PIRSF000112">
    <property type="entry name" value="Glycerol_dehydrogenase"/>
    <property type="match status" value="1"/>
</dbReference>
<feature type="binding site" evidence="5">
    <location>
        <position position="124"/>
    </location>
    <ligand>
        <name>NAD(+)</name>
        <dbReference type="ChEBI" id="CHEBI:57540"/>
    </ligand>
</feature>
<feature type="binding site" evidence="4">
    <location>
        <position position="270"/>
    </location>
    <ligand>
        <name>glycerol</name>
        <dbReference type="ChEBI" id="CHEBI:17754"/>
    </ligand>
</feature>
<dbReference type="GO" id="GO:0046872">
    <property type="term" value="F:metal ion binding"/>
    <property type="evidence" value="ECO:0007669"/>
    <property type="project" value="UniProtKB-KW"/>
</dbReference>
<evidence type="ECO:0000256" key="1">
    <source>
        <dbReference type="ARBA" id="ARBA00007358"/>
    </source>
</evidence>
<dbReference type="CDD" id="cd08550">
    <property type="entry name" value="GlyDH-like"/>
    <property type="match status" value="1"/>
</dbReference>
<dbReference type="Proteomes" id="UP000001551">
    <property type="component" value="Chromosome"/>
</dbReference>
<proteinExistence type="inferred from homology"/>
<keyword evidence="8" id="KW-1185">Reference proteome</keyword>
<feature type="binding site" evidence="4">
    <location>
        <position position="170"/>
    </location>
    <ligand>
        <name>glycerol</name>
        <dbReference type="ChEBI" id="CHEBI:17754"/>
    </ligand>
</feature>
<organism evidence="7 8">
    <name type="scientific">Ethanoligenens harbinense (strain DSM 18485 / JCM 12961 / CGMCC 1.5033 / YUAN-3)</name>
    <dbReference type="NCBI Taxonomy" id="663278"/>
    <lineage>
        <taxon>Bacteria</taxon>
        <taxon>Bacillati</taxon>
        <taxon>Bacillota</taxon>
        <taxon>Clostridia</taxon>
        <taxon>Eubacteriales</taxon>
        <taxon>Oscillospiraceae</taxon>
        <taxon>Ethanoligenens</taxon>
    </lineage>
</organism>
<keyword evidence="5" id="KW-0520">NAD</keyword>
<dbReference type="HOGENOM" id="CLU_044754_3_0_9"/>
<dbReference type="KEGG" id="eha:Ethha_1726"/>
<dbReference type="AlphaFoldDB" id="E6U994"/>
<feature type="binding site" evidence="5">
    <location>
        <position position="130"/>
    </location>
    <ligand>
        <name>NAD(+)</name>
        <dbReference type="ChEBI" id="CHEBI:57540"/>
    </ligand>
</feature>
<reference evidence="7 8" key="1">
    <citation type="submission" date="2010-12" db="EMBL/GenBank/DDBJ databases">
        <title>Complete sequence of Ethanoligenens harbinense YUAN-3.</title>
        <authorList>
            <person name="Lucas S."/>
            <person name="Copeland A."/>
            <person name="Lapidus A."/>
            <person name="Cheng J.-F."/>
            <person name="Bruce D."/>
            <person name="Goodwin L."/>
            <person name="Pitluck S."/>
            <person name="Chertkov O."/>
            <person name="Misra M."/>
            <person name="Detter J.C."/>
            <person name="Han C."/>
            <person name="Tapia R."/>
            <person name="Land M."/>
            <person name="Hauser L."/>
            <person name="Jeffries C."/>
            <person name="Kyrpides N."/>
            <person name="Ivanova N."/>
            <person name="Mikhailova N."/>
            <person name="Wang A."/>
            <person name="Mouttaki H."/>
            <person name="He Z."/>
            <person name="Zhou J."/>
            <person name="Hemme C.L."/>
            <person name="Woyke T."/>
        </authorList>
    </citation>
    <scope>NUCLEOTIDE SEQUENCE [LARGE SCALE GENOMIC DNA]</scope>
    <source>
        <strain evidence="8">DSM 18485 / JCM 12961 / CGMCC 1.5033 / YUAN-3</strain>
    </source>
</reference>
<evidence type="ECO:0000259" key="6">
    <source>
        <dbReference type="Pfam" id="PF00465"/>
    </source>
</evidence>
<accession>E6U994</accession>
<keyword evidence="4" id="KW-0862">Zinc</keyword>
<comment type="cofactor">
    <cofactor evidence="4">
        <name>Zn(2+)</name>
        <dbReference type="ChEBI" id="CHEBI:29105"/>
    </cofactor>
    <text evidence="4">Binds 1 zinc ion per subunit.</text>
</comment>
<dbReference type="STRING" id="663278.Ethha_1726"/>
<dbReference type="EMBL" id="CP002400">
    <property type="protein sequence ID" value="ADU27253.1"/>
    <property type="molecule type" value="Genomic_DNA"/>
</dbReference>
<name>E6U994_ETHHY</name>
<keyword evidence="2 4" id="KW-0479">Metal-binding</keyword>
<evidence type="ECO:0000256" key="5">
    <source>
        <dbReference type="PIRSR" id="PIRSR000112-3"/>
    </source>
</evidence>
<evidence type="ECO:0000256" key="3">
    <source>
        <dbReference type="ARBA" id="ARBA00023002"/>
    </source>
</evidence>
<feature type="binding site" evidence="5">
    <location>
        <begin position="93"/>
        <end position="97"/>
    </location>
    <ligand>
        <name>NAD(+)</name>
        <dbReference type="ChEBI" id="CHEBI:57540"/>
    </ligand>
</feature>
<evidence type="ECO:0000313" key="7">
    <source>
        <dbReference type="EMBL" id="ADU27253.1"/>
    </source>
</evidence>
<feature type="domain" description="Alcohol dehydrogenase iron-type/glycerol dehydrogenase GldA" evidence="6">
    <location>
        <begin position="7"/>
        <end position="152"/>
    </location>
</feature>
<dbReference type="SUPFAM" id="SSF56796">
    <property type="entry name" value="Dehydroquinate synthase-like"/>
    <property type="match status" value="1"/>
</dbReference>
<evidence type="ECO:0000256" key="2">
    <source>
        <dbReference type="ARBA" id="ARBA00022723"/>
    </source>
</evidence>
<protein>
    <submittedName>
        <fullName evidence="7">Iron-containing alcohol dehydrogenase</fullName>
    </submittedName>
</protein>
<gene>
    <name evidence="7" type="ordered locus">Ethha_1726</name>
</gene>
<dbReference type="InterPro" id="IPR018211">
    <property type="entry name" value="ADH_Fe_CS"/>
</dbReference>
<dbReference type="PANTHER" id="PTHR43616">
    <property type="entry name" value="GLYCEROL DEHYDROGENASE"/>
    <property type="match status" value="1"/>
</dbReference>
<dbReference type="Gene3D" id="1.20.1090.10">
    <property type="entry name" value="Dehydroquinate synthase-like - alpha domain"/>
    <property type="match status" value="1"/>
</dbReference>
<dbReference type="eggNOG" id="COG0371">
    <property type="taxonomic scope" value="Bacteria"/>
</dbReference>
<dbReference type="Gene3D" id="3.40.50.1970">
    <property type="match status" value="1"/>
</dbReference>